<evidence type="ECO:0000313" key="5">
    <source>
        <dbReference type="Proteomes" id="UP001219525"/>
    </source>
</evidence>
<dbReference type="Pfam" id="PF01693">
    <property type="entry name" value="Cauli_VI"/>
    <property type="match status" value="2"/>
</dbReference>
<evidence type="ECO:0000259" key="2">
    <source>
        <dbReference type="Pfam" id="PF01693"/>
    </source>
</evidence>
<dbReference type="InterPro" id="IPR009027">
    <property type="entry name" value="Ribosomal_bL9/RNase_H1_N"/>
</dbReference>
<dbReference type="SUPFAM" id="SSF55658">
    <property type="entry name" value="L9 N-domain-like"/>
    <property type="match status" value="2"/>
</dbReference>
<comment type="caution">
    <text evidence="3">The sequence shown here is derived from an EMBL/GenBank/DDBJ whole genome shotgun (WGS) entry which is preliminary data.</text>
</comment>
<dbReference type="InterPro" id="IPR037056">
    <property type="entry name" value="RNase_H1_N_sf"/>
</dbReference>
<dbReference type="EMBL" id="JARJCW010000053">
    <property type="protein sequence ID" value="KAJ7202767.1"/>
    <property type="molecule type" value="Genomic_DNA"/>
</dbReference>
<evidence type="ECO:0000256" key="1">
    <source>
        <dbReference type="SAM" id="MobiDB-lite"/>
    </source>
</evidence>
<feature type="domain" description="Ribonuclease H1 N-terminal" evidence="2">
    <location>
        <begin position="271"/>
        <end position="310"/>
    </location>
</feature>
<reference evidence="3" key="1">
    <citation type="submission" date="2023-03" db="EMBL/GenBank/DDBJ databases">
        <title>Massive genome expansion in bonnet fungi (Mycena s.s.) driven by repeated elements and novel gene families across ecological guilds.</title>
        <authorList>
            <consortium name="Lawrence Berkeley National Laboratory"/>
            <person name="Harder C.B."/>
            <person name="Miyauchi S."/>
            <person name="Viragh M."/>
            <person name="Kuo A."/>
            <person name="Thoen E."/>
            <person name="Andreopoulos B."/>
            <person name="Lu D."/>
            <person name="Skrede I."/>
            <person name="Drula E."/>
            <person name="Henrissat B."/>
            <person name="Morin E."/>
            <person name="Kohler A."/>
            <person name="Barry K."/>
            <person name="LaButti K."/>
            <person name="Morin E."/>
            <person name="Salamov A."/>
            <person name="Lipzen A."/>
            <person name="Mereny Z."/>
            <person name="Hegedus B."/>
            <person name="Baldrian P."/>
            <person name="Stursova M."/>
            <person name="Weitz H."/>
            <person name="Taylor A."/>
            <person name="Grigoriev I.V."/>
            <person name="Nagy L.G."/>
            <person name="Martin F."/>
            <person name="Kauserud H."/>
        </authorList>
    </citation>
    <scope>NUCLEOTIDE SEQUENCE</scope>
    <source>
        <strain evidence="3">9144</strain>
    </source>
</reference>
<proteinExistence type="predicted"/>
<keyword evidence="5" id="KW-1185">Reference proteome</keyword>
<gene>
    <name evidence="4" type="ORF">GGX14DRAFT_393879</name>
    <name evidence="3" type="ORF">GGX14DRAFT_570444</name>
</gene>
<feature type="compositionally biased region" description="Basic and acidic residues" evidence="1">
    <location>
        <begin position="1"/>
        <end position="11"/>
    </location>
</feature>
<feature type="region of interest" description="Disordered" evidence="1">
    <location>
        <begin position="1"/>
        <end position="28"/>
    </location>
</feature>
<evidence type="ECO:0000313" key="4">
    <source>
        <dbReference type="EMBL" id="KAJ7212314.1"/>
    </source>
</evidence>
<dbReference type="Proteomes" id="UP001219525">
    <property type="component" value="Unassembled WGS sequence"/>
</dbReference>
<protein>
    <recommendedName>
        <fullName evidence="2">Ribonuclease H1 N-terminal domain-containing protein</fullName>
    </recommendedName>
</protein>
<accession>A0AAD6V522</accession>
<evidence type="ECO:0000313" key="3">
    <source>
        <dbReference type="EMBL" id="KAJ7202767.1"/>
    </source>
</evidence>
<organism evidence="3 5">
    <name type="scientific">Mycena pura</name>
    <dbReference type="NCBI Taxonomy" id="153505"/>
    <lineage>
        <taxon>Eukaryota</taxon>
        <taxon>Fungi</taxon>
        <taxon>Dikarya</taxon>
        <taxon>Basidiomycota</taxon>
        <taxon>Agaricomycotina</taxon>
        <taxon>Agaricomycetes</taxon>
        <taxon>Agaricomycetidae</taxon>
        <taxon>Agaricales</taxon>
        <taxon>Marasmiineae</taxon>
        <taxon>Mycenaceae</taxon>
        <taxon>Mycena</taxon>
    </lineage>
</organism>
<feature type="compositionally biased region" description="Low complexity" evidence="1">
    <location>
        <begin position="114"/>
        <end position="127"/>
    </location>
</feature>
<feature type="compositionally biased region" description="Pro residues" evidence="1">
    <location>
        <begin position="99"/>
        <end position="113"/>
    </location>
</feature>
<dbReference type="AlphaFoldDB" id="A0AAD6V522"/>
<feature type="compositionally biased region" description="Basic and acidic residues" evidence="1">
    <location>
        <begin position="77"/>
        <end position="88"/>
    </location>
</feature>
<dbReference type="Gene3D" id="3.40.970.10">
    <property type="entry name" value="Ribonuclease H1, N-terminal domain"/>
    <property type="match status" value="2"/>
</dbReference>
<name>A0AAD6V522_9AGAR</name>
<feature type="region of interest" description="Disordered" evidence="1">
    <location>
        <begin position="74"/>
        <end position="127"/>
    </location>
</feature>
<feature type="domain" description="Ribonuclease H1 N-terminal" evidence="2">
    <location>
        <begin position="184"/>
        <end position="224"/>
    </location>
</feature>
<dbReference type="EMBL" id="JARJCW010000024">
    <property type="protein sequence ID" value="KAJ7212314.1"/>
    <property type="molecule type" value="Genomic_DNA"/>
</dbReference>
<sequence length="330" mass="36418">MWQEVRRDSHSTHRLYSHPNMRRCPSPDLSDLLASVSLQERTEAGSRPAPLPVNDLETAEEILPVFDIDEIWESLTPEERGEGTTRRLEVKKKGKQKAVPPPGPAPPPGPPLLSRPASQSLPPAPAHAALPKSAPLYVYSSPATPETETTHWYRAAHATQGVAGSGVRAVVKSPRNKRQKHAAFVVFWGHSPGVKETWAETQAATSKFSCAIYQGFPSRLSAQNAFDFAFARGWTSAVSVPLDIARIPTPVPDDRASIARLCSSRHSTDYWYVCFKGVNPGVFSTWIECALNIHGVKNATHQSFERYDIARREYETALSGGHVAVLRTRR</sequence>
<dbReference type="InterPro" id="IPR011320">
    <property type="entry name" value="RNase_H1_N"/>
</dbReference>